<accession>A0ABD3KL42</accession>
<protein>
    <submittedName>
        <fullName evidence="2">Uncharacterized protein</fullName>
    </submittedName>
</protein>
<name>A0ABD3KL42_EUCGL</name>
<sequence>MDECGVKCQRDLRYVRQRRKKKSKVPKKEMNSRETEQEQEQESGKGGANVFQESTSLDSKERDRDREESLGHLSASNLGETQMQSNPPLVGSQVSTDVERER</sequence>
<dbReference type="AlphaFoldDB" id="A0ABD3KL42"/>
<evidence type="ECO:0000313" key="2">
    <source>
        <dbReference type="EMBL" id="KAL3738591.1"/>
    </source>
</evidence>
<proteinExistence type="predicted"/>
<organism evidence="2 3">
    <name type="scientific">Eucalyptus globulus</name>
    <name type="common">Tasmanian blue gum</name>
    <dbReference type="NCBI Taxonomy" id="34317"/>
    <lineage>
        <taxon>Eukaryota</taxon>
        <taxon>Viridiplantae</taxon>
        <taxon>Streptophyta</taxon>
        <taxon>Embryophyta</taxon>
        <taxon>Tracheophyta</taxon>
        <taxon>Spermatophyta</taxon>
        <taxon>Magnoliopsida</taxon>
        <taxon>eudicotyledons</taxon>
        <taxon>Gunneridae</taxon>
        <taxon>Pentapetalae</taxon>
        <taxon>rosids</taxon>
        <taxon>malvids</taxon>
        <taxon>Myrtales</taxon>
        <taxon>Myrtaceae</taxon>
        <taxon>Myrtoideae</taxon>
        <taxon>Eucalypteae</taxon>
        <taxon>Eucalyptus</taxon>
    </lineage>
</organism>
<dbReference type="EMBL" id="JBJKBG010000005">
    <property type="protein sequence ID" value="KAL3738591.1"/>
    <property type="molecule type" value="Genomic_DNA"/>
</dbReference>
<comment type="caution">
    <text evidence="2">The sequence shown here is derived from an EMBL/GenBank/DDBJ whole genome shotgun (WGS) entry which is preliminary data.</text>
</comment>
<evidence type="ECO:0000256" key="1">
    <source>
        <dbReference type="SAM" id="MobiDB-lite"/>
    </source>
</evidence>
<feature type="compositionally biased region" description="Polar residues" evidence="1">
    <location>
        <begin position="74"/>
        <end position="96"/>
    </location>
</feature>
<dbReference type="Proteomes" id="UP001634007">
    <property type="component" value="Unassembled WGS sequence"/>
</dbReference>
<keyword evidence="3" id="KW-1185">Reference proteome</keyword>
<feature type="compositionally biased region" description="Basic and acidic residues" evidence="1">
    <location>
        <begin position="58"/>
        <end position="70"/>
    </location>
</feature>
<feature type="compositionally biased region" description="Basic and acidic residues" evidence="1">
    <location>
        <begin position="26"/>
        <end position="36"/>
    </location>
</feature>
<feature type="compositionally biased region" description="Basic residues" evidence="1">
    <location>
        <begin position="15"/>
        <end position="25"/>
    </location>
</feature>
<reference evidence="2 3" key="1">
    <citation type="submission" date="2024-11" db="EMBL/GenBank/DDBJ databases">
        <title>Chromosome-level genome assembly of Eucalyptus globulus Labill. provides insights into its genome evolution.</title>
        <authorList>
            <person name="Li X."/>
        </authorList>
    </citation>
    <scope>NUCLEOTIDE SEQUENCE [LARGE SCALE GENOMIC DNA]</scope>
    <source>
        <strain evidence="2">CL2024</strain>
        <tissue evidence="2">Fresh tender leaves</tissue>
    </source>
</reference>
<evidence type="ECO:0000313" key="3">
    <source>
        <dbReference type="Proteomes" id="UP001634007"/>
    </source>
</evidence>
<gene>
    <name evidence="2" type="ORF">ACJRO7_020032</name>
</gene>
<feature type="region of interest" description="Disordered" evidence="1">
    <location>
        <begin position="15"/>
        <end position="102"/>
    </location>
</feature>